<proteinExistence type="predicted"/>
<dbReference type="InterPro" id="IPR051886">
    <property type="entry name" value="Seed_Dev/Stress_Resp_Reg"/>
</dbReference>
<dbReference type="InterPro" id="IPR025422">
    <property type="entry name" value="TGA_domain"/>
</dbReference>
<dbReference type="EMBL" id="NMUH01002114">
    <property type="protein sequence ID" value="MQL97886.1"/>
    <property type="molecule type" value="Genomic_DNA"/>
</dbReference>
<dbReference type="Pfam" id="PF14144">
    <property type="entry name" value="DOG1"/>
    <property type="match status" value="1"/>
</dbReference>
<dbReference type="PANTHER" id="PTHR46354">
    <property type="entry name" value="DOG1 DOMAIN-CONTAINING PROTEIN"/>
    <property type="match status" value="1"/>
</dbReference>
<dbReference type="GO" id="GO:0043565">
    <property type="term" value="F:sequence-specific DNA binding"/>
    <property type="evidence" value="ECO:0007669"/>
    <property type="project" value="InterPro"/>
</dbReference>
<dbReference type="AlphaFoldDB" id="A0A843VSA9"/>
<evidence type="ECO:0000259" key="1">
    <source>
        <dbReference type="PROSITE" id="PS51806"/>
    </source>
</evidence>
<evidence type="ECO:0000313" key="2">
    <source>
        <dbReference type="EMBL" id="MQL97886.1"/>
    </source>
</evidence>
<evidence type="ECO:0000313" key="3">
    <source>
        <dbReference type="Proteomes" id="UP000652761"/>
    </source>
</evidence>
<dbReference type="Proteomes" id="UP000652761">
    <property type="component" value="Unassembled WGS sequence"/>
</dbReference>
<reference evidence="2" key="1">
    <citation type="submission" date="2017-07" db="EMBL/GenBank/DDBJ databases">
        <title>Taro Niue Genome Assembly and Annotation.</title>
        <authorList>
            <person name="Atibalentja N."/>
            <person name="Keating K."/>
            <person name="Fields C.J."/>
        </authorList>
    </citation>
    <scope>NUCLEOTIDE SEQUENCE</scope>
    <source>
        <strain evidence="2">Niue_2</strain>
        <tissue evidence="2">Leaf</tissue>
    </source>
</reference>
<dbReference type="PANTHER" id="PTHR46354:SF7">
    <property type="entry name" value="PROTEIN DOG1-LIKE 1"/>
    <property type="match status" value="1"/>
</dbReference>
<dbReference type="GO" id="GO:0006351">
    <property type="term" value="P:DNA-templated transcription"/>
    <property type="evidence" value="ECO:0007669"/>
    <property type="project" value="InterPro"/>
</dbReference>
<name>A0A843VSA9_COLES</name>
<dbReference type="PROSITE" id="PS51806">
    <property type="entry name" value="DOG1"/>
    <property type="match status" value="1"/>
</dbReference>
<accession>A0A843VSA9</accession>
<comment type="caution">
    <text evidence="2">The sequence shown here is derived from an EMBL/GenBank/DDBJ whole genome shotgun (WGS) entry which is preliminary data.</text>
</comment>
<feature type="domain" description="DOG1" evidence="1">
    <location>
        <begin position="7"/>
        <end position="244"/>
    </location>
</feature>
<dbReference type="OrthoDB" id="1897224at2759"/>
<gene>
    <name evidence="2" type="ORF">Taro_030589</name>
</gene>
<keyword evidence="3" id="KW-1185">Reference proteome</keyword>
<protein>
    <recommendedName>
        <fullName evidence="1">DOG1 domain-containing protein</fullName>
    </recommendedName>
</protein>
<sequence length="248" mass="27623">MDDGNDHKRHHCCFQEWMHLQEADLDELLRAKAVAAASSTGSTAELRALVAKNVRHYQDYTERRRVLAREDPPSFFSPKWCSCFENSFLWMAGCRPSLAIHLLYTLTGAEMESHLDEFLRGLTTDVGELSAGQLALVNDLHLRTMREEETLGSRMASLQEEMADKPLVPLARNRGEVSLGAVQGAMDGYEGFLAGILEDADALRIKTLKEILGILSPTQAVDYLAAAKQLHLAVHEWGSQRESTRGSI</sequence>
<organism evidence="2 3">
    <name type="scientific">Colocasia esculenta</name>
    <name type="common">Wild taro</name>
    <name type="synonym">Arum esculentum</name>
    <dbReference type="NCBI Taxonomy" id="4460"/>
    <lineage>
        <taxon>Eukaryota</taxon>
        <taxon>Viridiplantae</taxon>
        <taxon>Streptophyta</taxon>
        <taxon>Embryophyta</taxon>
        <taxon>Tracheophyta</taxon>
        <taxon>Spermatophyta</taxon>
        <taxon>Magnoliopsida</taxon>
        <taxon>Liliopsida</taxon>
        <taxon>Araceae</taxon>
        <taxon>Aroideae</taxon>
        <taxon>Colocasieae</taxon>
        <taxon>Colocasia</taxon>
    </lineage>
</organism>